<dbReference type="EMBL" id="MFJF01000032">
    <property type="protein sequence ID" value="OGG05487.1"/>
    <property type="molecule type" value="Genomic_DNA"/>
</dbReference>
<organism evidence="2 3">
    <name type="scientific">Candidatus Gottesmanbacteria bacterium RIFCSPHIGHO2_01_FULL_40_15</name>
    <dbReference type="NCBI Taxonomy" id="1798376"/>
    <lineage>
        <taxon>Bacteria</taxon>
        <taxon>Candidatus Gottesmaniibacteriota</taxon>
    </lineage>
</organism>
<protein>
    <submittedName>
        <fullName evidence="2">Uncharacterized protein</fullName>
    </submittedName>
</protein>
<accession>A0A1F5YZW3</accession>
<sequence>MKMRPVFFKLSFYLLVSLLFLFPPKTLAQFRSLNLAFTLPISDKANPGDIVSLTGKEGTLEPAAVEYDQKMFGVVVESPAFVVRTLDTHPVARSGVSFVNITTLGGPIKIGDFITSSAVNGHGQKADNFGGFMLGVALSDFDEKDGENYDFQDKKIKKGQIKVEVGIGPASPTLLKSSGGLFGTFKQLLSALAFNIRTSKQTEKIIRYIMAAMVAVIVIFINFNTFGKNITKGIEAIGRNPLAKMSIESMIIVNVVLIALVSIGGIVLSLAILSL</sequence>
<feature type="transmembrane region" description="Helical" evidence="1">
    <location>
        <begin position="205"/>
        <end position="226"/>
    </location>
</feature>
<evidence type="ECO:0000313" key="2">
    <source>
        <dbReference type="EMBL" id="OGG05487.1"/>
    </source>
</evidence>
<evidence type="ECO:0000256" key="1">
    <source>
        <dbReference type="SAM" id="Phobius"/>
    </source>
</evidence>
<keyword evidence="1" id="KW-0812">Transmembrane</keyword>
<dbReference type="Proteomes" id="UP000177354">
    <property type="component" value="Unassembled WGS sequence"/>
</dbReference>
<name>A0A1F5YZW3_9BACT</name>
<gene>
    <name evidence="2" type="ORF">A2777_04390</name>
</gene>
<evidence type="ECO:0000313" key="3">
    <source>
        <dbReference type="Proteomes" id="UP000177354"/>
    </source>
</evidence>
<reference evidence="2 3" key="1">
    <citation type="journal article" date="2016" name="Nat. Commun.">
        <title>Thousands of microbial genomes shed light on interconnected biogeochemical processes in an aquifer system.</title>
        <authorList>
            <person name="Anantharaman K."/>
            <person name="Brown C.T."/>
            <person name="Hug L.A."/>
            <person name="Sharon I."/>
            <person name="Castelle C.J."/>
            <person name="Probst A.J."/>
            <person name="Thomas B.C."/>
            <person name="Singh A."/>
            <person name="Wilkins M.J."/>
            <person name="Karaoz U."/>
            <person name="Brodie E.L."/>
            <person name="Williams K.H."/>
            <person name="Hubbard S.S."/>
            <person name="Banfield J.F."/>
        </authorList>
    </citation>
    <scope>NUCLEOTIDE SEQUENCE [LARGE SCALE GENOMIC DNA]</scope>
</reference>
<feature type="transmembrane region" description="Helical" evidence="1">
    <location>
        <begin position="247"/>
        <end position="273"/>
    </location>
</feature>
<comment type="caution">
    <text evidence="2">The sequence shown here is derived from an EMBL/GenBank/DDBJ whole genome shotgun (WGS) entry which is preliminary data.</text>
</comment>
<proteinExistence type="predicted"/>
<keyword evidence="1" id="KW-1133">Transmembrane helix</keyword>
<keyword evidence="1" id="KW-0472">Membrane</keyword>
<dbReference type="AlphaFoldDB" id="A0A1F5YZW3"/>